<keyword evidence="3" id="KW-1185">Reference proteome</keyword>
<dbReference type="Proteomes" id="UP000010411">
    <property type="component" value="Unassembled WGS sequence"/>
</dbReference>
<organism evidence="2 3">
    <name type="scientific">Streptomyces ipomoeae 91-03</name>
    <dbReference type="NCBI Taxonomy" id="698759"/>
    <lineage>
        <taxon>Bacteria</taxon>
        <taxon>Bacillati</taxon>
        <taxon>Actinomycetota</taxon>
        <taxon>Actinomycetes</taxon>
        <taxon>Kitasatosporales</taxon>
        <taxon>Streptomycetaceae</taxon>
        <taxon>Streptomyces</taxon>
    </lineage>
</organism>
<evidence type="ECO:0008006" key="4">
    <source>
        <dbReference type="Google" id="ProtNLM"/>
    </source>
</evidence>
<evidence type="ECO:0000313" key="2">
    <source>
        <dbReference type="EMBL" id="EKX60773.1"/>
    </source>
</evidence>
<accession>L1KK87</accession>
<sequence>MRTLKDRPMRALKDRPTRALKDRPTRITRVVGAALLMLGLAVSPAVADSTPSPSPSENGEAPTEAGTSFRTAAEFEQGQTATASASTGDYLYWSFPADAGQRPTVRATVKLPAGAQSSSTWQIDVYDGLRHRQACQYGAQTRTAGAEATSVELSCTLRTVRAWAEQWSDDPLPGTYYIRLTTTRLATADLGLPISTEIEVDSKDIGGSAAVDGSLAKPLVPGIAVTSQQEDEDASDEAVLSSLEPDDGWTSGWWSDRWVWTALGAVLAALAGIGGYSLTRGSGRPARVPPPGA</sequence>
<dbReference type="PATRIC" id="fig|698759.3.peg.8516"/>
<reference evidence="2 3" key="1">
    <citation type="submission" date="2012-11" db="EMBL/GenBank/DDBJ databases">
        <authorList>
            <person name="Huguet-Tapia J.C."/>
            <person name="Durkin A.S."/>
            <person name="Pettis G.S."/>
            <person name="Badger J.H."/>
        </authorList>
    </citation>
    <scope>NUCLEOTIDE SEQUENCE [LARGE SCALE GENOMIC DNA]</scope>
    <source>
        <strain evidence="2 3">91-03</strain>
    </source>
</reference>
<feature type="region of interest" description="Disordered" evidence="1">
    <location>
        <begin position="1"/>
        <end position="24"/>
    </location>
</feature>
<feature type="region of interest" description="Disordered" evidence="1">
    <location>
        <begin position="45"/>
        <end position="66"/>
    </location>
</feature>
<dbReference type="AlphaFoldDB" id="L1KK87"/>
<gene>
    <name evidence="2" type="ORF">STRIP9103_08074</name>
</gene>
<evidence type="ECO:0000256" key="1">
    <source>
        <dbReference type="SAM" id="MobiDB-lite"/>
    </source>
</evidence>
<proteinExistence type="predicted"/>
<protein>
    <recommendedName>
        <fullName evidence="4">Secreted protein</fullName>
    </recommendedName>
</protein>
<dbReference type="EMBL" id="AEJC01000631">
    <property type="protein sequence ID" value="EKX60773.1"/>
    <property type="molecule type" value="Genomic_DNA"/>
</dbReference>
<comment type="caution">
    <text evidence="2">The sequence shown here is derived from an EMBL/GenBank/DDBJ whole genome shotgun (WGS) entry which is preliminary data.</text>
</comment>
<evidence type="ECO:0000313" key="3">
    <source>
        <dbReference type="Proteomes" id="UP000010411"/>
    </source>
</evidence>
<name>L1KK87_9ACTN</name>